<accession>A0ACC3A023</accession>
<gene>
    <name evidence="1" type="ORF">H2198_007431</name>
</gene>
<proteinExistence type="predicted"/>
<sequence>MEDRSQFTTFDSLKYLWTTLGLPEDVLNSLQLQGGDAVAVPSSFKIGHLAQSSIALSGLVAALIHSHRNGTTVPKVIVGRQHAAAEFQSEKLYLLNGERSQPPWGIISGLHQSSDGYIRCHDSFQHHRNAALQLLGCSATATKAQFAEKVKLWRSLDLETAAVDNGAVIFALRSDAEWDVTPQARAVQQFPITITKVADSAPGLPDRFTRDNSKCLRDLRVLEMSRVIAAPVAGKTLAAHGADVLWITSPNLPDLPDLDKDFGRGKRTAQLDLNNTDNLQQLRELLQEADVFLQSYRPGSLAAKGLSIEELLKDRDGKALIYASLPAWGTEGPWAGRRGFDSMVQTASGMNVSEARHHGKGEVARPMPCQALDHGAGYLLASGIMTALYRQANEGGSYQVSVSLASVMQYLKSLGQYEDGTGFRCKRYDRFEDVPAEFMETRDCAFGRLESIKHSVRIDGVDVSWEHMPKPLGSDEAVWL</sequence>
<reference evidence="1" key="1">
    <citation type="submission" date="2022-10" db="EMBL/GenBank/DDBJ databases">
        <title>Culturing micro-colonial fungi from biological soil crusts in the Mojave desert and describing Neophaeococcomyces mojavensis, and introducing the new genera and species Taxawa tesnikishii.</title>
        <authorList>
            <person name="Kurbessoian T."/>
            <person name="Stajich J.E."/>
        </authorList>
    </citation>
    <scope>NUCLEOTIDE SEQUENCE</scope>
    <source>
        <strain evidence="1">JES_112</strain>
    </source>
</reference>
<keyword evidence="2" id="KW-1185">Reference proteome</keyword>
<organism evidence="1 2">
    <name type="scientific">Neophaeococcomyces mojaviensis</name>
    <dbReference type="NCBI Taxonomy" id="3383035"/>
    <lineage>
        <taxon>Eukaryota</taxon>
        <taxon>Fungi</taxon>
        <taxon>Dikarya</taxon>
        <taxon>Ascomycota</taxon>
        <taxon>Pezizomycotina</taxon>
        <taxon>Eurotiomycetes</taxon>
        <taxon>Chaetothyriomycetidae</taxon>
        <taxon>Chaetothyriales</taxon>
        <taxon>Chaetothyriales incertae sedis</taxon>
        <taxon>Neophaeococcomyces</taxon>
    </lineage>
</organism>
<comment type="caution">
    <text evidence="1">The sequence shown here is derived from an EMBL/GenBank/DDBJ whole genome shotgun (WGS) entry which is preliminary data.</text>
</comment>
<evidence type="ECO:0000313" key="2">
    <source>
        <dbReference type="Proteomes" id="UP001172386"/>
    </source>
</evidence>
<name>A0ACC3A023_9EURO</name>
<dbReference type="EMBL" id="JAPDRQ010000156">
    <property type="protein sequence ID" value="KAJ9653391.1"/>
    <property type="molecule type" value="Genomic_DNA"/>
</dbReference>
<dbReference type="Proteomes" id="UP001172386">
    <property type="component" value="Unassembled WGS sequence"/>
</dbReference>
<evidence type="ECO:0000313" key="1">
    <source>
        <dbReference type="EMBL" id="KAJ9653391.1"/>
    </source>
</evidence>
<protein>
    <submittedName>
        <fullName evidence="1">Uncharacterized protein</fullName>
    </submittedName>
</protein>